<dbReference type="OrthoDB" id="9783842at2"/>
<evidence type="ECO:0000313" key="3">
    <source>
        <dbReference type="Proteomes" id="UP000294192"/>
    </source>
</evidence>
<comment type="caution">
    <text evidence="2">The sequence shown here is derived from an EMBL/GenBank/DDBJ whole genome shotgun (WGS) entry which is preliminary data.</text>
</comment>
<dbReference type="AlphaFoldDB" id="A0A4R0XRX2"/>
<dbReference type="NCBIfam" id="TIGR01826">
    <property type="entry name" value="CofD_related"/>
    <property type="match status" value="1"/>
</dbReference>
<dbReference type="InterPro" id="IPR010119">
    <property type="entry name" value="Gluconeogen_factor"/>
</dbReference>
<dbReference type="Pfam" id="PF01933">
    <property type="entry name" value="CofD"/>
    <property type="match status" value="1"/>
</dbReference>
<evidence type="ECO:0000256" key="1">
    <source>
        <dbReference type="ARBA" id="ARBA00022490"/>
    </source>
</evidence>
<keyword evidence="3" id="KW-1185">Reference proteome</keyword>
<dbReference type="EMBL" id="PSZO01000004">
    <property type="protein sequence ID" value="TCG11625.1"/>
    <property type="molecule type" value="Genomic_DNA"/>
</dbReference>
<dbReference type="InterPro" id="IPR038136">
    <property type="entry name" value="CofD-like_dom_sf"/>
</dbReference>
<protein>
    <recommendedName>
        <fullName evidence="4">Gluconeogenesis factor</fullName>
    </recommendedName>
</protein>
<dbReference type="CDD" id="cd07187">
    <property type="entry name" value="YvcK_like"/>
    <property type="match status" value="1"/>
</dbReference>
<dbReference type="PANTHER" id="PTHR30135">
    <property type="entry name" value="UNCHARACTERIZED PROTEIN YVCK-RELATED"/>
    <property type="match status" value="1"/>
</dbReference>
<evidence type="ECO:0000313" key="2">
    <source>
        <dbReference type="EMBL" id="TCG11625.1"/>
    </source>
</evidence>
<dbReference type="InterPro" id="IPR002882">
    <property type="entry name" value="CofD"/>
</dbReference>
<sequence>MEITKMKKVVTIGGGTGLSTLLNGVKYIENITISAIVTVTDDGGSTGVLKKRFNIPAVGDIRRVIGALSRNRTDLEEQMEYRFKGTGTDLDGHTLGNLILSANIMNSKDFATGIKKTSKMLNIEGEVLPISLSETNLVTKYTDGTTVSGETNLANPDKIVEQVWVEGGEATADAIEAIKSADYIILGMGSLYTSLISNLVFFGVKEALMETKAKVIYISNAFTEYGETDNFKLSEHIKAIEKHTYKDIVDTIIFPKGSLSSRIIKKYEQDNQFLVENDLQDSEKVVIERLLYVNENGVVRHNKTLLKKALDKVVR</sequence>
<organism evidence="2 3">
    <name type="scientific">Mycoplasma marinum</name>
    <dbReference type="NCBI Taxonomy" id="1937190"/>
    <lineage>
        <taxon>Bacteria</taxon>
        <taxon>Bacillati</taxon>
        <taxon>Mycoplasmatota</taxon>
        <taxon>Mollicutes</taxon>
        <taxon>Mycoplasmataceae</taxon>
        <taxon>Mycoplasma</taxon>
    </lineage>
</organism>
<proteinExistence type="predicted"/>
<accession>A0A4R0XRX2</accession>
<keyword evidence="1" id="KW-0963">Cytoplasm</keyword>
<reference evidence="2 3" key="1">
    <citation type="submission" date="2018-02" db="EMBL/GenBank/DDBJ databases">
        <title>Mycoplasma marinum and Mycoplasma todarodis sp. nov., moderately halophilic and psychrotolerant mycoplasmas isolated from cephalopods.</title>
        <authorList>
            <person name="Viver T."/>
        </authorList>
    </citation>
    <scope>NUCLEOTIDE SEQUENCE [LARGE SCALE GENOMIC DNA]</scope>
    <source>
        <strain evidence="2 3">PE</strain>
    </source>
</reference>
<dbReference type="PANTHER" id="PTHR30135:SF3">
    <property type="entry name" value="GLUCONEOGENESIS FACTOR-RELATED"/>
    <property type="match status" value="1"/>
</dbReference>
<name>A0A4R0XRX2_9MOLU</name>
<dbReference type="Gene3D" id="3.40.50.10680">
    <property type="entry name" value="CofD-like domains"/>
    <property type="match status" value="1"/>
</dbReference>
<evidence type="ECO:0008006" key="4">
    <source>
        <dbReference type="Google" id="ProtNLM"/>
    </source>
</evidence>
<dbReference type="GO" id="GO:0043743">
    <property type="term" value="F:LPPG:FO 2-phospho-L-lactate transferase activity"/>
    <property type="evidence" value="ECO:0007669"/>
    <property type="project" value="InterPro"/>
</dbReference>
<gene>
    <name evidence="2" type="ORF">C4B24_01500</name>
</gene>
<dbReference type="SUPFAM" id="SSF142338">
    <property type="entry name" value="CofD-like"/>
    <property type="match status" value="1"/>
</dbReference>
<dbReference type="Proteomes" id="UP000294192">
    <property type="component" value="Unassembled WGS sequence"/>
</dbReference>